<evidence type="ECO:0000256" key="3">
    <source>
        <dbReference type="ARBA" id="ARBA00022840"/>
    </source>
</evidence>
<organism evidence="5 6">
    <name type="scientific">Candidatus Chloroploca asiatica</name>
    <dbReference type="NCBI Taxonomy" id="1506545"/>
    <lineage>
        <taxon>Bacteria</taxon>
        <taxon>Bacillati</taxon>
        <taxon>Chloroflexota</taxon>
        <taxon>Chloroflexia</taxon>
        <taxon>Chloroflexales</taxon>
        <taxon>Chloroflexineae</taxon>
        <taxon>Oscillochloridaceae</taxon>
        <taxon>Candidatus Chloroploca</taxon>
    </lineage>
</organism>
<dbReference type="Gene3D" id="3.40.50.620">
    <property type="entry name" value="HUPs"/>
    <property type="match status" value="1"/>
</dbReference>
<dbReference type="CDD" id="cd00293">
    <property type="entry name" value="USP-like"/>
    <property type="match status" value="1"/>
</dbReference>
<dbReference type="EMBL" id="LYXE01000099">
    <property type="protein sequence ID" value="PDV98475.1"/>
    <property type="molecule type" value="Genomic_DNA"/>
</dbReference>
<dbReference type="OrthoDB" id="9808582at2"/>
<dbReference type="RefSeq" id="WP_097653511.1">
    <property type="nucleotide sequence ID" value="NZ_LYXE01000099.1"/>
</dbReference>
<dbReference type="InterPro" id="IPR006016">
    <property type="entry name" value="UspA"/>
</dbReference>
<proteinExistence type="inferred from homology"/>
<evidence type="ECO:0000259" key="4">
    <source>
        <dbReference type="Pfam" id="PF00582"/>
    </source>
</evidence>
<dbReference type="AlphaFoldDB" id="A0A2H3KWZ6"/>
<feature type="domain" description="UspA" evidence="4">
    <location>
        <begin position="1"/>
        <end position="145"/>
    </location>
</feature>
<name>A0A2H3KWZ6_9CHLR</name>
<dbReference type="GO" id="GO:0005524">
    <property type="term" value="F:ATP binding"/>
    <property type="evidence" value="ECO:0007669"/>
    <property type="project" value="UniProtKB-KW"/>
</dbReference>
<keyword evidence="2" id="KW-0547">Nucleotide-binding</keyword>
<dbReference type="Proteomes" id="UP000220922">
    <property type="component" value="Unassembled WGS sequence"/>
</dbReference>
<evidence type="ECO:0000256" key="1">
    <source>
        <dbReference type="ARBA" id="ARBA00008791"/>
    </source>
</evidence>
<dbReference type="PANTHER" id="PTHR46268">
    <property type="entry name" value="STRESS RESPONSE PROTEIN NHAX"/>
    <property type="match status" value="1"/>
</dbReference>
<sequence length="148" mass="16072">MYNHILVPLDGSPLAEQVLPHVRALASAGLASKVTLMRAVPREYPDVIESATKSTEFVDPMKKLLNDAHSYLADLIGPLRDEGLQVGTEVLIRYPADAILEFAESEGVDLIALATHGRGGLGRWIYGSVTQKIMQTTPVPMLVVRPQA</sequence>
<keyword evidence="3" id="KW-0067">ATP-binding</keyword>
<dbReference type="PANTHER" id="PTHR46268:SF27">
    <property type="entry name" value="UNIVERSAL STRESS PROTEIN RV2623"/>
    <property type="match status" value="1"/>
</dbReference>
<dbReference type="SUPFAM" id="SSF52402">
    <property type="entry name" value="Adenine nucleotide alpha hydrolases-like"/>
    <property type="match status" value="1"/>
</dbReference>
<dbReference type="InterPro" id="IPR014729">
    <property type="entry name" value="Rossmann-like_a/b/a_fold"/>
</dbReference>
<dbReference type="InterPro" id="IPR006015">
    <property type="entry name" value="Universal_stress_UspA"/>
</dbReference>
<evidence type="ECO:0000313" key="5">
    <source>
        <dbReference type="EMBL" id="PDV98475.1"/>
    </source>
</evidence>
<protein>
    <recommendedName>
        <fullName evidence="4">UspA domain-containing protein</fullName>
    </recommendedName>
</protein>
<gene>
    <name evidence="5" type="ORF">A9Q02_15345</name>
</gene>
<keyword evidence="6" id="KW-1185">Reference proteome</keyword>
<evidence type="ECO:0000256" key="2">
    <source>
        <dbReference type="ARBA" id="ARBA00022741"/>
    </source>
</evidence>
<comment type="similarity">
    <text evidence="1">Belongs to the universal stress protein A family.</text>
</comment>
<accession>A0A2H3KWZ6</accession>
<dbReference type="Pfam" id="PF00582">
    <property type="entry name" value="Usp"/>
    <property type="match status" value="1"/>
</dbReference>
<dbReference type="PRINTS" id="PR01438">
    <property type="entry name" value="UNVRSLSTRESS"/>
</dbReference>
<evidence type="ECO:0000313" key="6">
    <source>
        <dbReference type="Proteomes" id="UP000220922"/>
    </source>
</evidence>
<comment type="caution">
    <text evidence="5">The sequence shown here is derived from an EMBL/GenBank/DDBJ whole genome shotgun (WGS) entry which is preliminary data.</text>
</comment>
<reference evidence="5 6" key="1">
    <citation type="submission" date="2016-05" db="EMBL/GenBank/DDBJ databases">
        <authorList>
            <person name="Lavstsen T."/>
            <person name="Jespersen J.S."/>
        </authorList>
    </citation>
    <scope>NUCLEOTIDE SEQUENCE [LARGE SCALE GENOMIC DNA]</scope>
    <source>
        <strain evidence="5 6">B7-9</strain>
    </source>
</reference>